<sequence length="85" mass="9823">PLFSAERYHILEQKIVDYIDRKRRWTLLILLNDHIVCAKKVSNVSKSKETQYKHLWSSSLANVVLSKGSSTDIRYDKGGEAHTHV</sequence>
<gene>
    <name evidence="1" type="ORF">SARC_13761</name>
</gene>
<dbReference type="RefSeq" id="XP_014147582.1">
    <property type="nucleotide sequence ID" value="XM_014292107.1"/>
</dbReference>
<organism evidence="1 2">
    <name type="scientific">Sphaeroforma arctica JP610</name>
    <dbReference type="NCBI Taxonomy" id="667725"/>
    <lineage>
        <taxon>Eukaryota</taxon>
        <taxon>Ichthyosporea</taxon>
        <taxon>Ichthyophonida</taxon>
        <taxon>Sphaeroforma</taxon>
    </lineage>
</organism>
<evidence type="ECO:0000313" key="1">
    <source>
        <dbReference type="EMBL" id="KNC73680.1"/>
    </source>
</evidence>
<dbReference type="Proteomes" id="UP000054560">
    <property type="component" value="Unassembled WGS sequence"/>
</dbReference>
<dbReference type="EMBL" id="KQ245299">
    <property type="protein sequence ID" value="KNC73680.1"/>
    <property type="molecule type" value="Genomic_DNA"/>
</dbReference>
<feature type="non-terminal residue" evidence="1">
    <location>
        <position position="1"/>
    </location>
</feature>
<dbReference type="GeneID" id="25914265"/>
<evidence type="ECO:0000313" key="2">
    <source>
        <dbReference type="Proteomes" id="UP000054560"/>
    </source>
</evidence>
<keyword evidence="2" id="KW-1185">Reference proteome</keyword>
<dbReference type="AlphaFoldDB" id="A0A0L0FAB1"/>
<reference evidence="1 2" key="1">
    <citation type="submission" date="2011-02" db="EMBL/GenBank/DDBJ databases">
        <title>The Genome Sequence of Sphaeroforma arctica JP610.</title>
        <authorList>
            <consortium name="The Broad Institute Genome Sequencing Platform"/>
            <person name="Russ C."/>
            <person name="Cuomo C."/>
            <person name="Young S.K."/>
            <person name="Zeng Q."/>
            <person name="Gargeya S."/>
            <person name="Alvarado L."/>
            <person name="Berlin A."/>
            <person name="Chapman S.B."/>
            <person name="Chen Z."/>
            <person name="Freedman E."/>
            <person name="Gellesch M."/>
            <person name="Goldberg J."/>
            <person name="Griggs A."/>
            <person name="Gujja S."/>
            <person name="Heilman E."/>
            <person name="Heiman D."/>
            <person name="Howarth C."/>
            <person name="Mehta T."/>
            <person name="Neiman D."/>
            <person name="Pearson M."/>
            <person name="Roberts A."/>
            <person name="Saif S."/>
            <person name="Shea T."/>
            <person name="Shenoy N."/>
            <person name="Sisk P."/>
            <person name="Stolte C."/>
            <person name="Sykes S."/>
            <person name="White J."/>
            <person name="Yandava C."/>
            <person name="Burger G."/>
            <person name="Gray M.W."/>
            <person name="Holland P.W.H."/>
            <person name="King N."/>
            <person name="Lang F.B.F."/>
            <person name="Roger A.J."/>
            <person name="Ruiz-Trillo I."/>
            <person name="Haas B."/>
            <person name="Nusbaum C."/>
            <person name="Birren B."/>
        </authorList>
    </citation>
    <scope>NUCLEOTIDE SEQUENCE [LARGE SCALE GENOMIC DNA]</scope>
    <source>
        <strain evidence="1 2">JP610</strain>
    </source>
</reference>
<protein>
    <submittedName>
        <fullName evidence="1">Uncharacterized protein</fullName>
    </submittedName>
</protein>
<accession>A0A0L0FAB1</accession>
<name>A0A0L0FAB1_9EUKA</name>
<proteinExistence type="predicted"/>